<name>A0A225VBC1_9STRA</name>
<dbReference type="Proteomes" id="UP000198211">
    <property type="component" value="Unassembled WGS sequence"/>
</dbReference>
<dbReference type="GO" id="GO:0004386">
    <property type="term" value="F:helicase activity"/>
    <property type="evidence" value="ECO:0007669"/>
    <property type="project" value="UniProtKB-KW"/>
</dbReference>
<dbReference type="Pfam" id="PF14214">
    <property type="entry name" value="Helitron_like_N"/>
    <property type="match status" value="1"/>
</dbReference>
<evidence type="ECO:0000313" key="2">
    <source>
        <dbReference type="EMBL" id="OWZ02259.1"/>
    </source>
</evidence>
<keyword evidence="2" id="KW-0547">Nucleotide-binding</keyword>
<organism evidence="2 3">
    <name type="scientific">Phytophthora megakarya</name>
    <dbReference type="NCBI Taxonomy" id="4795"/>
    <lineage>
        <taxon>Eukaryota</taxon>
        <taxon>Sar</taxon>
        <taxon>Stramenopiles</taxon>
        <taxon>Oomycota</taxon>
        <taxon>Peronosporomycetes</taxon>
        <taxon>Peronosporales</taxon>
        <taxon>Peronosporaceae</taxon>
        <taxon>Phytophthora</taxon>
    </lineage>
</organism>
<keyword evidence="2" id="KW-0067">ATP-binding</keyword>
<dbReference type="EMBL" id="NBNE01006294">
    <property type="protein sequence ID" value="OWZ02259.1"/>
    <property type="molecule type" value="Genomic_DNA"/>
</dbReference>
<dbReference type="AlphaFoldDB" id="A0A225VBC1"/>
<proteinExistence type="predicted"/>
<accession>A0A225VBC1</accession>
<sequence length="69" mass="7896">MLWRLLDNSKADLFVTVTTNPKKKLNALLDDITKNGIFVKVAASVYVVEFQNRGPHAHILIILKDHWKP</sequence>
<protein>
    <submittedName>
        <fullName evidence="2">Helitron helicase</fullName>
    </submittedName>
</protein>
<evidence type="ECO:0000259" key="1">
    <source>
        <dbReference type="Pfam" id="PF14214"/>
    </source>
</evidence>
<keyword evidence="2" id="KW-0347">Helicase</keyword>
<keyword evidence="3" id="KW-1185">Reference proteome</keyword>
<feature type="domain" description="Helitron helicase-like" evidence="1">
    <location>
        <begin position="23"/>
        <end position="61"/>
    </location>
</feature>
<keyword evidence="2" id="KW-0378">Hydrolase</keyword>
<comment type="caution">
    <text evidence="2">The sequence shown here is derived from an EMBL/GenBank/DDBJ whole genome shotgun (WGS) entry which is preliminary data.</text>
</comment>
<gene>
    <name evidence="2" type="ORF">PHMEG_00026211</name>
</gene>
<reference evidence="3" key="1">
    <citation type="submission" date="2017-03" db="EMBL/GenBank/DDBJ databases">
        <title>Phytopthora megakarya and P. palmivora, two closely related causual agents of cacao black pod achieved similar genome size and gene model numbers by different mechanisms.</title>
        <authorList>
            <person name="Ali S."/>
            <person name="Shao J."/>
            <person name="Larry D.J."/>
            <person name="Kronmiller B."/>
            <person name="Shen D."/>
            <person name="Strem M.D."/>
            <person name="Melnick R.L."/>
            <person name="Guiltinan M.J."/>
            <person name="Tyler B.M."/>
            <person name="Meinhardt L.W."/>
            <person name="Bailey B.A."/>
        </authorList>
    </citation>
    <scope>NUCLEOTIDE SEQUENCE [LARGE SCALE GENOMIC DNA]</scope>
    <source>
        <strain evidence="3">zdho120</strain>
    </source>
</reference>
<evidence type="ECO:0000313" key="3">
    <source>
        <dbReference type="Proteomes" id="UP000198211"/>
    </source>
</evidence>
<dbReference type="InterPro" id="IPR025476">
    <property type="entry name" value="Helitron_helicase-like"/>
</dbReference>